<organism evidence="9 10">
    <name type="scientific">Nocardiopsis sediminis</name>
    <dbReference type="NCBI Taxonomy" id="1778267"/>
    <lineage>
        <taxon>Bacteria</taxon>
        <taxon>Bacillati</taxon>
        <taxon>Actinomycetota</taxon>
        <taxon>Actinomycetes</taxon>
        <taxon>Streptosporangiales</taxon>
        <taxon>Nocardiopsidaceae</taxon>
        <taxon>Nocardiopsis</taxon>
    </lineage>
</organism>
<comment type="caution">
    <text evidence="9">The sequence shown here is derived from an EMBL/GenBank/DDBJ whole genome shotgun (WGS) entry which is preliminary data.</text>
</comment>
<accession>A0ABV8FQ20</accession>
<evidence type="ECO:0000256" key="5">
    <source>
        <dbReference type="ARBA" id="ARBA00023316"/>
    </source>
</evidence>
<evidence type="ECO:0000256" key="6">
    <source>
        <dbReference type="PROSITE-ProRule" id="PRU01373"/>
    </source>
</evidence>
<dbReference type="EMBL" id="JBHSBH010000012">
    <property type="protein sequence ID" value="MFC3997997.1"/>
    <property type="molecule type" value="Genomic_DNA"/>
</dbReference>
<dbReference type="InterPro" id="IPR038063">
    <property type="entry name" value="Transpep_catalytic_dom"/>
</dbReference>
<keyword evidence="4 6" id="KW-0573">Peptidoglycan synthesis</keyword>
<keyword evidence="5 6" id="KW-0961">Cell wall biogenesis/degradation</keyword>
<dbReference type="InterPro" id="IPR036366">
    <property type="entry name" value="PGBDSf"/>
</dbReference>
<dbReference type="SUPFAM" id="SSF141523">
    <property type="entry name" value="L,D-transpeptidase catalytic domain-like"/>
    <property type="match status" value="1"/>
</dbReference>
<dbReference type="Proteomes" id="UP001595847">
    <property type="component" value="Unassembled WGS sequence"/>
</dbReference>
<evidence type="ECO:0000259" key="8">
    <source>
        <dbReference type="PROSITE" id="PS52029"/>
    </source>
</evidence>
<protein>
    <submittedName>
        <fullName evidence="9">Peptidoglycan-binding protein</fullName>
    </submittedName>
</protein>
<dbReference type="PANTHER" id="PTHR30582">
    <property type="entry name" value="L,D-TRANSPEPTIDASE"/>
    <property type="match status" value="1"/>
</dbReference>
<gene>
    <name evidence="9" type="ORF">ACFOVU_18840</name>
</gene>
<dbReference type="CDD" id="cd16913">
    <property type="entry name" value="YkuD_like"/>
    <property type="match status" value="1"/>
</dbReference>
<sequence>MATRSHGRFKRYAARATALALSAVVATGTGFAVLGGTASAATAPAGAYAFNWGTSELRVGDSGREVEALQERLMELGYWIDSADGEFGGLTVQAVYAIQKAAGIDRDGIVGPDTRAALDDGVRPDPSSTSGNVVEIDLERQLLLVVSDGDVEQVFNTSTGSGETYESRGQESVAVTPTGEYTVFRGVDAWDPGPLGALYRPKYFNRGIAVHGYNSVPPYPASHGCARVSIAAMDWLWDSGRLDNNSVVIVR</sequence>
<dbReference type="Pfam" id="PF03734">
    <property type="entry name" value="YkuD"/>
    <property type="match status" value="1"/>
</dbReference>
<dbReference type="Gene3D" id="2.40.440.10">
    <property type="entry name" value="L,D-transpeptidase catalytic domain-like"/>
    <property type="match status" value="1"/>
</dbReference>
<reference evidence="10" key="1">
    <citation type="journal article" date="2019" name="Int. J. Syst. Evol. Microbiol.">
        <title>The Global Catalogue of Microorganisms (GCM) 10K type strain sequencing project: providing services to taxonomists for standard genome sequencing and annotation.</title>
        <authorList>
            <consortium name="The Broad Institute Genomics Platform"/>
            <consortium name="The Broad Institute Genome Sequencing Center for Infectious Disease"/>
            <person name="Wu L."/>
            <person name="Ma J."/>
        </authorList>
    </citation>
    <scope>NUCLEOTIDE SEQUENCE [LARGE SCALE GENOMIC DNA]</scope>
    <source>
        <strain evidence="10">TBRC 1826</strain>
    </source>
</reference>
<evidence type="ECO:0000256" key="7">
    <source>
        <dbReference type="SAM" id="SignalP"/>
    </source>
</evidence>
<evidence type="ECO:0000256" key="3">
    <source>
        <dbReference type="ARBA" id="ARBA00022960"/>
    </source>
</evidence>
<feature type="signal peptide" evidence="7">
    <location>
        <begin position="1"/>
        <end position="32"/>
    </location>
</feature>
<evidence type="ECO:0000313" key="9">
    <source>
        <dbReference type="EMBL" id="MFC3997997.1"/>
    </source>
</evidence>
<keyword evidence="7" id="KW-0732">Signal</keyword>
<dbReference type="SUPFAM" id="SSF47090">
    <property type="entry name" value="PGBD-like"/>
    <property type="match status" value="1"/>
</dbReference>
<dbReference type="InterPro" id="IPR050979">
    <property type="entry name" value="LD-transpeptidase"/>
</dbReference>
<evidence type="ECO:0000256" key="1">
    <source>
        <dbReference type="ARBA" id="ARBA00004752"/>
    </source>
</evidence>
<name>A0ABV8FQ20_9ACTN</name>
<dbReference type="PANTHER" id="PTHR30582:SF2">
    <property type="entry name" value="L,D-TRANSPEPTIDASE YCIB-RELATED"/>
    <property type="match status" value="1"/>
</dbReference>
<keyword evidence="3 6" id="KW-0133">Cell shape</keyword>
<feature type="domain" description="L,D-TPase catalytic" evidence="8">
    <location>
        <begin position="132"/>
        <end position="251"/>
    </location>
</feature>
<evidence type="ECO:0000256" key="2">
    <source>
        <dbReference type="ARBA" id="ARBA00022679"/>
    </source>
</evidence>
<evidence type="ECO:0000313" key="10">
    <source>
        <dbReference type="Proteomes" id="UP001595847"/>
    </source>
</evidence>
<dbReference type="InterPro" id="IPR036365">
    <property type="entry name" value="PGBD-like_sf"/>
</dbReference>
<feature type="chain" id="PRO_5047303258" evidence="7">
    <location>
        <begin position="33"/>
        <end position="251"/>
    </location>
</feature>
<comment type="pathway">
    <text evidence="1 6">Cell wall biogenesis; peptidoglycan biosynthesis.</text>
</comment>
<dbReference type="RefSeq" id="WP_378535443.1">
    <property type="nucleotide sequence ID" value="NZ_JBHSBH010000012.1"/>
</dbReference>
<evidence type="ECO:0000256" key="4">
    <source>
        <dbReference type="ARBA" id="ARBA00022984"/>
    </source>
</evidence>
<dbReference type="PROSITE" id="PS52029">
    <property type="entry name" value="LD_TPASE"/>
    <property type="match status" value="1"/>
</dbReference>
<dbReference type="InterPro" id="IPR002477">
    <property type="entry name" value="Peptidoglycan-bd-like"/>
</dbReference>
<dbReference type="Pfam" id="PF01471">
    <property type="entry name" value="PG_binding_1"/>
    <property type="match status" value="1"/>
</dbReference>
<proteinExistence type="predicted"/>
<feature type="active site" description="Proton donor/acceptor" evidence="6">
    <location>
        <position position="211"/>
    </location>
</feature>
<dbReference type="Gene3D" id="1.10.101.10">
    <property type="entry name" value="PGBD-like superfamily/PGBD"/>
    <property type="match status" value="1"/>
</dbReference>
<keyword evidence="10" id="KW-1185">Reference proteome</keyword>
<keyword evidence="2" id="KW-0808">Transferase</keyword>
<dbReference type="InterPro" id="IPR005490">
    <property type="entry name" value="LD_TPept_cat_dom"/>
</dbReference>
<feature type="active site" description="Nucleophile" evidence="6">
    <location>
        <position position="225"/>
    </location>
</feature>